<dbReference type="AlphaFoldDB" id="E6KAD3"/>
<dbReference type="HOGENOM" id="CLU_2289005_0_0_10"/>
<comment type="caution">
    <text evidence="2">The sequence shown here is derived from an EMBL/GenBank/DDBJ whole genome shotgun (WGS) entry which is preliminary data.</text>
</comment>
<proteinExistence type="predicted"/>
<dbReference type="STRING" id="873513.HMPREF6485_2569"/>
<evidence type="ECO:0000313" key="2">
    <source>
        <dbReference type="EMBL" id="EFU29466.1"/>
    </source>
</evidence>
<organism evidence="2 3">
    <name type="scientific">Segatella buccae ATCC 33574</name>
    <dbReference type="NCBI Taxonomy" id="873513"/>
    <lineage>
        <taxon>Bacteria</taxon>
        <taxon>Pseudomonadati</taxon>
        <taxon>Bacteroidota</taxon>
        <taxon>Bacteroidia</taxon>
        <taxon>Bacteroidales</taxon>
        <taxon>Prevotellaceae</taxon>
        <taxon>Segatella</taxon>
    </lineage>
</organism>
<accession>E6KAD3</accession>
<dbReference type="Proteomes" id="UP000003112">
    <property type="component" value="Unassembled WGS sequence"/>
</dbReference>
<protein>
    <submittedName>
        <fullName evidence="2">Uncharacterized protein</fullName>
    </submittedName>
</protein>
<name>E6KAD3_9BACT</name>
<evidence type="ECO:0000256" key="1">
    <source>
        <dbReference type="SAM" id="MobiDB-lite"/>
    </source>
</evidence>
<feature type="compositionally biased region" description="Polar residues" evidence="1">
    <location>
        <begin position="1"/>
        <end position="14"/>
    </location>
</feature>
<reference evidence="2 3" key="1">
    <citation type="submission" date="2010-10" db="EMBL/GenBank/DDBJ databases">
        <authorList>
            <person name="Muzny D."/>
            <person name="Qin X."/>
            <person name="Deng J."/>
            <person name="Jiang H."/>
            <person name="Liu Y."/>
            <person name="Qu J."/>
            <person name="Song X.-Z."/>
            <person name="Zhang L."/>
            <person name="Thornton R."/>
            <person name="Coyle M."/>
            <person name="Francisco L."/>
            <person name="Jackson L."/>
            <person name="Javaid M."/>
            <person name="Korchina V."/>
            <person name="Kovar C."/>
            <person name="Mata R."/>
            <person name="Mathew T."/>
            <person name="Ngo R."/>
            <person name="Nguyen L."/>
            <person name="Nguyen N."/>
            <person name="Okwuonu G."/>
            <person name="Ongeri F."/>
            <person name="Pham C."/>
            <person name="Simmons D."/>
            <person name="Wilczek-Boney K."/>
            <person name="Hale W."/>
            <person name="Jakkamsetti A."/>
            <person name="Pham P."/>
            <person name="Ruth R."/>
            <person name="San Lucas F."/>
            <person name="Warren J."/>
            <person name="Zhang J."/>
            <person name="Zhao Z."/>
            <person name="Zhou C."/>
            <person name="Zhu D."/>
            <person name="Lee S."/>
            <person name="Bess C."/>
            <person name="Blankenburg K."/>
            <person name="Forbes L."/>
            <person name="Fu Q."/>
            <person name="Gubbala S."/>
            <person name="Hirani K."/>
            <person name="Jayaseelan J.C."/>
            <person name="Lara F."/>
            <person name="Munidasa M."/>
            <person name="Palculict T."/>
            <person name="Patil S."/>
            <person name="Pu L.-L."/>
            <person name="Saada N."/>
            <person name="Tang L."/>
            <person name="Weissenberger G."/>
            <person name="Zhu Y."/>
            <person name="Hemphill L."/>
            <person name="Shang Y."/>
            <person name="Youmans B."/>
            <person name="Ayvaz T."/>
            <person name="Ross M."/>
            <person name="Santibanez J."/>
            <person name="Aqrawi P."/>
            <person name="Gross S."/>
            <person name="Joshi V."/>
            <person name="Fowler G."/>
            <person name="Nazareth L."/>
            <person name="Reid J."/>
            <person name="Worley K."/>
            <person name="Petrosino J."/>
            <person name="Highlander S."/>
            <person name="Gibbs R."/>
        </authorList>
    </citation>
    <scope>NUCLEOTIDE SEQUENCE [LARGE SCALE GENOMIC DNA]</scope>
    <source>
        <strain evidence="2 3">ATCC 33574</strain>
    </source>
</reference>
<keyword evidence="3" id="KW-1185">Reference proteome</keyword>
<feature type="region of interest" description="Disordered" evidence="1">
    <location>
        <begin position="1"/>
        <end position="41"/>
    </location>
</feature>
<evidence type="ECO:0000313" key="3">
    <source>
        <dbReference type="Proteomes" id="UP000003112"/>
    </source>
</evidence>
<gene>
    <name evidence="2" type="ORF">HMPREF6485_2569</name>
</gene>
<dbReference type="EMBL" id="AEPD01000047">
    <property type="protein sequence ID" value="EFU29466.1"/>
    <property type="molecule type" value="Genomic_DNA"/>
</dbReference>
<sequence>MAFQNFKSRSNTPSGPLDFAKEPPSGAQRATIARQKGRSRRATAALLRPRSARFQPPRVVNNIQISDYQHAGNIPKIRVFSLIRLPDENNVGSEPEKQQIV</sequence>